<feature type="non-terminal residue" evidence="3">
    <location>
        <position position="1"/>
    </location>
</feature>
<evidence type="ECO:0000313" key="3">
    <source>
        <dbReference type="EMBL" id="CAK0888945.1"/>
    </source>
</evidence>
<reference evidence="3" key="1">
    <citation type="submission" date="2023-10" db="EMBL/GenBank/DDBJ databases">
        <authorList>
            <person name="Chen Y."/>
            <person name="Shah S."/>
            <person name="Dougan E. K."/>
            <person name="Thang M."/>
            <person name="Chan C."/>
        </authorList>
    </citation>
    <scope>NUCLEOTIDE SEQUENCE [LARGE SCALE GENOMIC DNA]</scope>
</reference>
<evidence type="ECO:0000256" key="1">
    <source>
        <dbReference type="SAM" id="MobiDB-lite"/>
    </source>
</evidence>
<keyword evidence="2" id="KW-0732">Signal</keyword>
<accession>A0ABN9WUP9</accession>
<name>A0ABN9WUP9_9DINO</name>
<feature type="compositionally biased region" description="Low complexity" evidence="1">
    <location>
        <begin position="141"/>
        <end position="161"/>
    </location>
</feature>
<dbReference type="EMBL" id="CAUYUJ010019151">
    <property type="protein sequence ID" value="CAK0888945.1"/>
    <property type="molecule type" value="Genomic_DNA"/>
</dbReference>
<dbReference type="Proteomes" id="UP001189429">
    <property type="component" value="Unassembled WGS sequence"/>
</dbReference>
<evidence type="ECO:0000313" key="4">
    <source>
        <dbReference type="Proteomes" id="UP001189429"/>
    </source>
</evidence>
<evidence type="ECO:0000256" key="2">
    <source>
        <dbReference type="SAM" id="SignalP"/>
    </source>
</evidence>
<feature type="non-terminal residue" evidence="3">
    <location>
        <position position="279"/>
    </location>
</feature>
<organism evidence="3 4">
    <name type="scientific">Prorocentrum cordatum</name>
    <dbReference type="NCBI Taxonomy" id="2364126"/>
    <lineage>
        <taxon>Eukaryota</taxon>
        <taxon>Sar</taxon>
        <taxon>Alveolata</taxon>
        <taxon>Dinophyceae</taxon>
        <taxon>Prorocentrales</taxon>
        <taxon>Prorocentraceae</taxon>
        <taxon>Prorocentrum</taxon>
    </lineage>
</organism>
<comment type="caution">
    <text evidence="3">The sequence shown here is derived from an EMBL/GenBank/DDBJ whole genome shotgun (WGS) entry which is preliminary data.</text>
</comment>
<gene>
    <name evidence="3" type="ORF">PCOR1329_LOCUS69622</name>
</gene>
<sequence>SCELKMYVRCSLACVLQGAALLLLLHLAPRGALGAAACGAGAELTCADRGREEHDADEEALIQVRPSGRDESNLLSRLVAVGLDDLPKNSSNASNSSKDMPDAVNSTIKSAVDKANETLRSAMEAVNGALDWLTDAMNANKSSSSSGAAAVEEAEPANATADELTNASDASEAQPPRACCAAVTAKCLACLLNVSVEEYCQSDPHSVGCGDEVYKHRFTCGLNLRQLSKTWVGAGGALGAAPCGGEEPCGAAAEGSKIAPFGNEEMAARLEEQAGKTQD</sequence>
<feature type="region of interest" description="Disordered" evidence="1">
    <location>
        <begin position="141"/>
        <end position="170"/>
    </location>
</feature>
<proteinExistence type="predicted"/>
<keyword evidence="4" id="KW-1185">Reference proteome</keyword>
<feature type="chain" id="PRO_5047278201" evidence="2">
    <location>
        <begin position="35"/>
        <end position="279"/>
    </location>
</feature>
<protein>
    <submittedName>
        <fullName evidence="3">Uncharacterized protein</fullName>
    </submittedName>
</protein>
<feature type="signal peptide" evidence="2">
    <location>
        <begin position="1"/>
        <end position="34"/>
    </location>
</feature>